<keyword evidence="3" id="KW-0539">Nucleus</keyword>
<dbReference type="InterPro" id="IPR053939">
    <property type="entry name" value="UTP25_C"/>
</dbReference>
<dbReference type="OrthoDB" id="10264378at2759"/>
<proteinExistence type="inferred from homology"/>
<dbReference type="Proteomes" id="UP000054937">
    <property type="component" value="Unassembled WGS sequence"/>
</dbReference>
<evidence type="ECO:0000256" key="1">
    <source>
        <dbReference type="ARBA" id="ARBA00004604"/>
    </source>
</evidence>
<dbReference type="Pfam" id="PF06862">
    <property type="entry name" value="Utp25_C"/>
    <property type="match status" value="1"/>
</dbReference>
<evidence type="ECO:0000256" key="5">
    <source>
        <dbReference type="SAM" id="MobiDB-lite"/>
    </source>
</evidence>
<dbReference type="GO" id="GO:0032040">
    <property type="term" value="C:small-subunit processome"/>
    <property type="evidence" value="ECO:0007669"/>
    <property type="project" value="TreeGrafter"/>
</dbReference>
<dbReference type="PANTHER" id="PTHR12933">
    <property type="entry name" value="ORF PROTEIN-RELATED"/>
    <property type="match status" value="1"/>
</dbReference>
<evidence type="ECO:0000256" key="2">
    <source>
        <dbReference type="ARBA" id="ARBA00009223"/>
    </source>
</evidence>
<evidence type="ECO:0000256" key="4">
    <source>
        <dbReference type="SAM" id="Coils"/>
    </source>
</evidence>
<feature type="domain" description="UTP25 C-terminal" evidence="6">
    <location>
        <begin position="562"/>
        <end position="732"/>
    </location>
</feature>
<gene>
    <name evidence="8" type="ORF">PPERSA_04792</name>
</gene>
<feature type="region of interest" description="Disordered" evidence="5">
    <location>
        <begin position="52"/>
        <end position="71"/>
    </location>
</feature>
<evidence type="ECO:0000259" key="7">
    <source>
        <dbReference type="Pfam" id="PF22916"/>
    </source>
</evidence>
<evidence type="ECO:0000313" key="8">
    <source>
        <dbReference type="EMBL" id="KRW98859.1"/>
    </source>
</evidence>
<reference evidence="8 9" key="1">
    <citation type="journal article" date="2015" name="Sci. Rep.">
        <title>Genome of the facultative scuticociliatosis pathogen Pseudocohnilembus persalinus provides insight into its virulence through horizontal gene transfer.</title>
        <authorList>
            <person name="Xiong J."/>
            <person name="Wang G."/>
            <person name="Cheng J."/>
            <person name="Tian M."/>
            <person name="Pan X."/>
            <person name="Warren A."/>
            <person name="Jiang C."/>
            <person name="Yuan D."/>
            <person name="Miao W."/>
        </authorList>
    </citation>
    <scope>NUCLEOTIDE SEQUENCE [LARGE SCALE GENOMIC DNA]</scope>
    <source>
        <strain evidence="8">36N120E</strain>
    </source>
</reference>
<comment type="subcellular location">
    <subcellularLocation>
        <location evidence="1">Nucleus</location>
        <location evidence="1">Nucleolus</location>
    </subcellularLocation>
</comment>
<feature type="domain" description="UTP25 NTP hydrolase-like" evidence="7">
    <location>
        <begin position="262"/>
        <end position="545"/>
    </location>
</feature>
<dbReference type="InterPro" id="IPR010678">
    <property type="entry name" value="UTP25"/>
</dbReference>
<dbReference type="GO" id="GO:0034511">
    <property type="term" value="F:U3 snoRNA binding"/>
    <property type="evidence" value="ECO:0007669"/>
    <property type="project" value="InterPro"/>
</dbReference>
<organism evidence="8 9">
    <name type="scientific">Pseudocohnilembus persalinus</name>
    <name type="common">Ciliate</name>
    <dbReference type="NCBI Taxonomy" id="266149"/>
    <lineage>
        <taxon>Eukaryota</taxon>
        <taxon>Sar</taxon>
        <taxon>Alveolata</taxon>
        <taxon>Ciliophora</taxon>
        <taxon>Intramacronucleata</taxon>
        <taxon>Oligohymenophorea</taxon>
        <taxon>Scuticociliatia</taxon>
        <taxon>Philasterida</taxon>
        <taxon>Pseudocohnilembidae</taxon>
        <taxon>Pseudocohnilembus</taxon>
    </lineage>
</organism>
<dbReference type="OMA" id="ILMITER"/>
<evidence type="ECO:0000259" key="6">
    <source>
        <dbReference type="Pfam" id="PF06862"/>
    </source>
</evidence>
<feature type="compositionally biased region" description="Acidic residues" evidence="5">
    <location>
        <begin position="56"/>
        <end position="68"/>
    </location>
</feature>
<keyword evidence="4" id="KW-0175">Coiled coil</keyword>
<dbReference type="Pfam" id="PF22916">
    <property type="entry name" value="UTP25_NTPase-like"/>
    <property type="match status" value="1"/>
</dbReference>
<name>A0A0V0Q9K1_PSEPJ</name>
<keyword evidence="9" id="KW-1185">Reference proteome</keyword>
<dbReference type="AlphaFoldDB" id="A0A0V0Q9K1"/>
<dbReference type="EMBL" id="LDAU01000227">
    <property type="protein sequence ID" value="KRW98859.1"/>
    <property type="molecule type" value="Genomic_DNA"/>
</dbReference>
<feature type="region of interest" description="Disordered" evidence="5">
    <location>
        <begin position="293"/>
        <end position="322"/>
    </location>
</feature>
<evidence type="ECO:0000313" key="9">
    <source>
        <dbReference type="Proteomes" id="UP000054937"/>
    </source>
</evidence>
<dbReference type="InParanoid" id="A0A0V0Q9K1"/>
<feature type="coiled-coil region" evidence="4">
    <location>
        <begin position="135"/>
        <end position="186"/>
    </location>
</feature>
<comment type="similarity">
    <text evidence="2">Belongs to the UTP25 family.</text>
</comment>
<dbReference type="InterPro" id="IPR053940">
    <property type="entry name" value="UTP25_NTPase-like"/>
</dbReference>
<comment type="caution">
    <text evidence="8">The sequence shown here is derived from an EMBL/GenBank/DDBJ whole genome shotgun (WGS) entry which is preliminary data.</text>
</comment>
<sequence>MGKKKRQQQVINDPILLEKVKRVKIKTPEELEQERREKEALILEQQQLKEMQMMSSDDEGLEEGEQDEEKQTEYEKFISQFSQKDDENEVNKTYKNKILKQFKKIVVDTKNVLPVDPYKEHFEKKQEELLSEKIVEEIQVETKRKKTEKEKIREKMMEIFDFKPKNKENEKKAQKEENQVEDLYKVKIKNYELNKEGKQKCPKYQINNLDQFILDKNSEKYFSNQINGYNKSHISEKLSKQIQEYNQKNQTDSLIYSIVKNYVDLTYIDQDELNAQQIRKQYVTHILNHVEKVNGMEKNKQKNKNQEEEKENEQNSKKEQKLSEKLENKNKKLLEDQDGNNNNEQEEDVQQNKGYTRCKVLVLTPFKGDANVIVKEIISQYTGKDGISKTSFKQRYEEYYEDPDKFTEDDFRLGIALTKAKSIKLFSSFEHSDIIITSPMGLRQKIGAKGSKDREFSFLSSIDILIIDRASTIFMQNFTYLEEILEVINKIPKHQKMTNGIEEIRPYFFDNMAKFYRQSIVYTECNFPELNSLKNKFFHNYKGQIMNKPIYAPLFSEKELVFNQEFYKIEIQNYQNELDERFQYFKNKIWEQWRNVDNAVIFCSSYFEYLKVKDYLAKINASFQGVCEYTKKNRVQSRCTLWKKKEFRTILYSERLSFFDIWHLKNQQHILFYSLPRTGFLYKEFLQNIDNPNPKTKIQCLFTKYDAMQLERIVGTESAKEFLADYNKSTSFII</sequence>
<dbReference type="GO" id="GO:0000462">
    <property type="term" value="P:maturation of SSU-rRNA from tricistronic rRNA transcript (SSU-rRNA, 5.8S rRNA, LSU-rRNA)"/>
    <property type="evidence" value="ECO:0007669"/>
    <property type="project" value="TreeGrafter"/>
</dbReference>
<evidence type="ECO:0000256" key="3">
    <source>
        <dbReference type="ARBA" id="ARBA00023242"/>
    </source>
</evidence>
<dbReference type="GO" id="GO:0019843">
    <property type="term" value="F:rRNA binding"/>
    <property type="evidence" value="ECO:0007669"/>
    <property type="project" value="TreeGrafter"/>
</dbReference>
<protein>
    <submittedName>
        <fullName evidence="8">Uncharacterized protein</fullName>
    </submittedName>
</protein>
<accession>A0A0V0Q9K1</accession>
<dbReference type="PANTHER" id="PTHR12933:SF0">
    <property type="entry name" value="U3 SMALL NUCLEOLAR RNA-ASSOCIATED PROTEIN 25 HOMOLOG"/>
    <property type="match status" value="1"/>
</dbReference>